<sequence length="146" mass="15688">MSTTPSGRTLDSAQAAQVANPLSLSSGQYVQEIGYDDDVDFQLRDDIAAVTGEEMIDGDVDDVFDVIVMWWRSDDDDLTDGIVDAQTTLKDGGVVWLLTPKAGRAGHIDPVDINDAAPVAGMHVTKTVRAAADWSAVCLMSKKNFD</sequence>
<comment type="caution">
    <text evidence="1">The sequence shown here is derived from an EMBL/GenBank/DDBJ whole genome shotgun (WGS) entry which is preliminary data.</text>
</comment>
<evidence type="ECO:0000313" key="2">
    <source>
        <dbReference type="Proteomes" id="UP000243589"/>
    </source>
</evidence>
<dbReference type="EMBL" id="LQQC01000010">
    <property type="protein sequence ID" value="KXZ58275.1"/>
    <property type="molecule type" value="Genomic_DNA"/>
</dbReference>
<evidence type="ECO:0000313" key="1">
    <source>
        <dbReference type="EMBL" id="KXZ58275.1"/>
    </source>
</evidence>
<dbReference type="RefSeq" id="WP_062021564.1">
    <property type="nucleotide sequence ID" value="NZ_LQQC01000010.1"/>
</dbReference>
<dbReference type="PATRIC" id="fig|479117.4.peg.1309"/>
<dbReference type="Proteomes" id="UP000243589">
    <property type="component" value="Unassembled WGS sequence"/>
</dbReference>
<proteinExistence type="predicted"/>
<dbReference type="InterPro" id="IPR021412">
    <property type="entry name" value="DUF3052"/>
</dbReference>
<protein>
    <recommendedName>
        <fullName evidence="3">DUF3052 domain-containing protein</fullName>
    </recommendedName>
</protein>
<gene>
    <name evidence="1" type="ORF">Bravens_01315</name>
</gene>
<organism evidence="1 2">
    <name type="scientific">Brevibacterium ravenspurgense</name>
    <dbReference type="NCBI Taxonomy" id="479117"/>
    <lineage>
        <taxon>Bacteria</taxon>
        <taxon>Bacillati</taxon>
        <taxon>Actinomycetota</taxon>
        <taxon>Actinomycetes</taxon>
        <taxon>Micrococcales</taxon>
        <taxon>Brevibacteriaceae</taxon>
        <taxon>Brevibacterium</taxon>
    </lineage>
</organism>
<keyword evidence="2" id="KW-1185">Reference proteome</keyword>
<dbReference type="Pfam" id="PF11253">
    <property type="entry name" value="DUF3052"/>
    <property type="match status" value="1"/>
</dbReference>
<dbReference type="AlphaFoldDB" id="A0A150H8E6"/>
<accession>A0A150H8E6</accession>
<reference evidence="1 2" key="1">
    <citation type="submission" date="2016-01" db="EMBL/GenBank/DDBJ databases">
        <title>Use of Whole Genome Sequencing to ascertain that Brevibacterium massiliense (Roux, Raoult 2009) is a later heterotypic synonym of Brevibacterium ravenspurgense (Mages 2008).</title>
        <authorList>
            <person name="Bernier A.-M."/>
            <person name="Burdz T."/>
            <person name="Huynh C."/>
            <person name="Pachecho A.L."/>
            <person name="Wiebe D."/>
            <person name="Bonner C."/>
            <person name="Bernard K."/>
        </authorList>
    </citation>
    <scope>NUCLEOTIDE SEQUENCE [LARGE SCALE GENOMIC DNA]</scope>
    <source>
        <strain evidence="1 2">CCUG56047</strain>
    </source>
</reference>
<name>A0A150H8E6_9MICO</name>
<evidence type="ECO:0008006" key="3">
    <source>
        <dbReference type="Google" id="ProtNLM"/>
    </source>
</evidence>